<keyword evidence="1" id="KW-0812">Transmembrane</keyword>
<dbReference type="AlphaFoldDB" id="A0A554VB05"/>
<dbReference type="RefSeq" id="WP_143918965.1">
    <property type="nucleotide sequence ID" value="NZ_CANMIK010000102.1"/>
</dbReference>
<protein>
    <submittedName>
        <fullName evidence="2">Uncharacterized protein</fullName>
    </submittedName>
</protein>
<feature type="transmembrane region" description="Helical" evidence="1">
    <location>
        <begin position="33"/>
        <end position="54"/>
    </location>
</feature>
<keyword evidence="3" id="KW-1185">Reference proteome</keyword>
<feature type="transmembrane region" description="Helical" evidence="1">
    <location>
        <begin position="121"/>
        <end position="139"/>
    </location>
</feature>
<accession>A0A554VB05</accession>
<gene>
    <name evidence="2" type="ORF">FOF46_29115</name>
</gene>
<dbReference type="OrthoDB" id="1164804at2"/>
<organism evidence="2 3">
    <name type="scientific">Aquimarina algiphila</name>
    <dbReference type="NCBI Taxonomy" id="2047982"/>
    <lineage>
        <taxon>Bacteria</taxon>
        <taxon>Pseudomonadati</taxon>
        <taxon>Bacteroidota</taxon>
        <taxon>Flavobacteriia</taxon>
        <taxon>Flavobacteriales</taxon>
        <taxon>Flavobacteriaceae</taxon>
        <taxon>Aquimarina</taxon>
    </lineage>
</organism>
<evidence type="ECO:0000256" key="1">
    <source>
        <dbReference type="SAM" id="Phobius"/>
    </source>
</evidence>
<dbReference type="Proteomes" id="UP000318833">
    <property type="component" value="Unassembled WGS sequence"/>
</dbReference>
<evidence type="ECO:0000313" key="3">
    <source>
        <dbReference type="Proteomes" id="UP000318833"/>
    </source>
</evidence>
<evidence type="ECO:0000313" key="2">
    <source>
        <dbReference type="EMBL" id="TSE03518.1"/>
    </source>
</evidence>
<keyword evidence="1" id="KW-1133">Transmembrane helix</keyword>
<feature type="transmembrane region" description="Helical" evidence="1">
    <location>
        <begin position="94"/>
        <end position="114"/>
    </location>
</feature>
<reference evidence="2 3" key="1">
    <citation type="submission" date="2019-07" db="EMBL/GenBank/DDBJ databases">
        <title>The draft genome sequence of Aquimarina algiphila M91.</title>
        <authorList>
            <person name="Meng X."/>
        </authorList>
    </citation>
    <scope>NUCLEOTIDE SEQUENCE [LARGE SCALE GENOMIC DNA]</scope>
    <source>
        <strain evidence="2 3">M91</strain>
    </source>
</reference>
<comment type="caution">
    <text evidence="2">The sequence shown here is derived from an EMBL/GenBank/DDBJ whole genome shotgun (WGS) entry which is preliminary data.</text>
</comment>
<name>A0A554VB05_9FLAO</name>
<feature type="transmembrane region" description="Helical" evidence="1">
    <location>
        <begin position="61"/>
        <end position="82"/>
    </location>
</feature>
<keyword evidence="1" id="KW-0472">Membrane</keyword>
<sequence>MCICIIIYALFSSLALKKYCAHITFRWKKTTTLPLFISIGLLGYLIFSISDLVLELLPNTIPYIVSTILTLLLYAGISYYIYVSDTYSHGVKLIISAFLCQFVVGFTVINELFLLNNFCTFFIVSAHILGIYIFMKFLVEQDPTTIQDSIKKHLL</sequence>
<proteinExistence type="predicted"/>
<dbReference type="EMBL" id="VLNR01000107">
    <property type="protein sequence ID" value="TSE03518.1"/>
    <property type="molecule type" value="Genomic_DNA"/>
</dbReference>